<dbReference type="OrthoDB" id="308449at2759"/>
<dbReference type="EMBL" id="MRZV01001366">
    <property type="protein sequence ID" value="PIK38380.1"/>
    <property type="molecule type" value="Genomic_DNA"/>
</dbReference>
<evidence type="ECO:0000256" key="5">
    <source>
        <dbReference type="SAM" id="MobiDB-lite"/>
    </source>
</evidence>
<dbReference type="InterPro" id="IPR019775">
    <property type="entry name" value="WD40_repeat_CS"/>
</dbReference>
<dbReference type="PROSITE" id="PS00678">
    <property type="entry name" value="WD_REPEATS_1"/>
    <property type="match status" value="2"/>
</dbReference>
<dbReference type="InterPro" id="IPR051959">
    <property type="entry name" value="PAK1-Kinase_Regulator"/>
</dbReference>
<gene>
    <name evidence="6" type="ORF">BSL78_24781</name>
</gene>
<keyword evidence="6" id="KW-0418">Kinase</keyword>
<evidence type="ECO:0000256" key="2">
    <source>
        <dbReference type="ARBA" id="ARBA00022737"/>
    </source>
</evidence>
<dbReference type="Gene3D" id="2.130.10.10">
    <property type="entry name" value="YVTN repeat-like/Quinoprotein amine dehydrogenase"/>
    <property type="match status" value="2"/>
</dbReference>
<organism evidence="6 7">
    <name type="scientific">Stichopus japonicus</name>
    <name type="common">Sea cucumber</name>
    <dbReference type="NCBI Taxonomy" id="307972"/>
    <lineage>
        <taxon>Eukaryota</taxon>
        <taxon>Metazoa</taxon>
        <taxon>Echinodermata</taxon>
        <taxon>Eleutherozoa</taxon>
        <taxon>Echinozoa</taxon>
        <taxon>Holothuroidea</taxon>
        <taxon>Aspidochirotacea</taxon>
        <taxon>Aspidochirotida</taxon>
        <taxon>Stichopodidae</taxon>
        <taxon>Apostichopus</taxon>
    </lineage>
</organism>
<evidence type="ECO:0000313" key="7">
    <source>
        <dbReference type="Proteomes" id="UP000230750"/>
    </source>
</evidence>
<keyword evidence="6" id="KW-0808">Transferase</keyword>
<keyword evidence="7" id="KW-1185">Reference proteome</keyword>
<comment type="function">
    <text evidence="3">Negatively regulates the PAK1 kinase. PAK1 is a member of the PAK kinase family, which has been shown to play a positive role in the regulation of signaling pathways involving MAPK8 and RELA. PAK1 exists as an inactive homodimer, which is activated by binding of small GTPases such as CDC42 to an N-terminal regulatory domain. PAK1IP1 also binds to the N-terminus of PAK1, and inhibits the specific activation of PAK1 by CDC42. May be involved in ribosomal large subunit assembly.</text>
</comment>
<comment type="caution">
    <text evidence="6">The sequence shown here is derived from an EMBL/GenBank/DDBJ whole genome shotgun (WGS) entry which is preliminary data.</text>
</comment>
<keyword evidence="1 4" id="KW-0853">WD repeat</keyword>
<evidence type="ECO:0000256" key="3">
    <source>
        <dbReference type="ARBA" id="ARBA00045213"/>
    </source>
</evidence>
<dbReference type="Pfam" id="PF00400">
    <property type="entry name" value="WD40"/>
    <property type="match status" value="3"/>
</dbReference>
<feature type="region of interest" description="Disordered" evidence="5">
    <location>
        <begin position="284"/>
        <end position="321"/>
    </location>
</feature>
<evidence type="ECO:0000256" key="1">
    <source>
        <dbReference type="ARBA" id="ARBA00022574"/>
    </source>
</evidence>
<feature type="repeat" description="WD" evidence="4">
    <location>
        <begin position="84"/>
        <end position="124"/>
    </location>
</feature>
<dbReference type="GO" id="GO:0016301">
    <property type="term" value="F:kinase activity"/>
    <property type="evidence" value="ECO:0007669"/>
    <property type="project" value="UniProtKB-KW"/>
</dbReference>
<feature type="compositionally biased region" description="Basic and acidic residues" evidence="5">
    <location>
        <begin position="303"/>
        <end position="321"/>
    </location>
</feature>
<dbReference type="AlphaFoldDB" id="A0A2G8JRP4"/>
<dbReference type="PANTHER" id="PTHR44675">
    <property type="entry name" value="PAK1 INTERACTING PROTEIN 1"/>
    <property type="match status" value="1"/>
</dbReference>
<protein>
    <submittedName>
        <fullName evidence="6">Putative p21-activated protein kinase-interacting protein 1-like isoform X1</fullName>
    </submittedName>
</protein>
<dbReference type="InterPro" id="IPR036322">
    <property type="entry name" value="WD40_repeat_dom_sf"/>
</dbReference>
<accession>A0A2G8JRP4</accession>
<dbReference type="SUPFAM" id="SSF50978">
    <property type="entry name" value="WD40 repeat-like"/>
    <property type="match status" value="1"/>
</dbReference>
<evidence type="ECO:0000313" key="6">
    <source>
        <dbReference type="EMBL" id="PIK38380.1"/>
    </source>
</evidence>
<evidence type="ECO:0000256" key="4">
    <source>
        <dbReference type="PROSITE-ProRule" id="PRU00221"/>
    </source>
</evidence>
<proteinExistence type="predicted"/>
<sequence>MATNTNICSRIIAGCYERTILGYDVVELEDNSEEEYELRPTFTDNSHTGCIKVLACNNTFLASGSTDETVHLYNLATNTDVGSLMQHDGSITSLKFFKSTHLMSAGSDGLLCIWNTNNWDCQKVLRGHREAIHSLAVHPSGKLALTASKDKTLRTWNLVNGRPAYTTHIKEVADEVLWSPDGAIYLVIIGDKINIYDITTATITDTIVHSSAIHAVTFIEERIIALGGEGTDIVFYSLEDVTSKPLGHFEAHDKSAARLYFVSQTQAASLQEYHSTVNLCHHSKYKGGRRRRNQSTGEEETPEGEKRRPKEETEEKCALRR</sequence>
<reference evidence="6 7" key="1">
    <citation type="journal article" date="2017" name="PLoS Biol.">
        <title>The sea cucumber genome provides insights into morphological evolution and visceral regeneration.</title>
        <authorList>
            <person name="Zhang X."/>
            <person name="Sun L."/>
            <person name="Yuan J."/>
            <person name="Sun Y."/>
            <person name="Gao Y."/>
            <person name="Zhang L."/>
            <person name="Li S."/>
            <person name="Dai H."/>
            <person name="Hamel J.F."/>
            <person name="Liu C."/>
            <person name="Yu Y."/>
            <person name="Liu S."/>
            <person name="Lin W."/>
            <person name="Guo K."/>
            <person name="Jin S."/>
            <person name="Xu P."/>
            <person name="Storey K.B."/>
            <person name="Huan P."/>
            <person name="Zhang T."/>
            <person name="Zhou Y."/>
            <person name="Zhang J."/>
            <person name="Lin C."/>
            <person name="Li X."/>
            <person name="Xing L."/>
            <person name="Huo D."/>
            <person name="Sun M."/>
            <person name="Wang L."/>
            <person name="Mercier A."/>
            <person name="Li F."/>
            <person name="Yang H."/>
            <person name="Xiang J."/>
        </authorList>
    </citation>
    <scope>NUCLEOTIDE SEQUENCE [LARGE SCALE GENOMIC DNA]</scope>
    <source>
        <strain evidence="6">Shaxun</strain>
        <tissue evidence="6">Muscle</tissue>
    </source>
</reference>
<dbReference type="PANTHER" id="PTHR44675:SF1">
    <property type="entry name" value="P21-ACTIVATED PROTEIN KINASE-INTERACTING PROTEIN 1"/>
    <property type="match status" value="1"/>
</dbReference>
<feature type="repeat" description="WD" evidence="4">
    <location>
        <begin position="125"/>
        <end position="166"/>
    </location>
</feature>
<name>A0A2G8JRP4_STIJA</name>
<keyword evidence="2" id="KW-0677">Repeat</keyword>
<dbReference type="PROSITE" id="PS50082">
    <property type="entry name" value="WD_REPEATS_2"/>
    <property type="match status" value="2"/>
</dbReference>
<dbReference type="PROSITE" id="PS50294">
    <property type="entry name" value="WD_REPEATS_REGION"/>
    <property type="match status" value="1"/>
</dbReference>
<dbReference type="Proteomes" id="UP000230750">
    <property type="component" value="Unassembled WGS sequence"/>
</dbReference>
<dbReference type="InterPro" id="IPR015943">
    <property type="entry name" value="WD40/YVTN_repeat-like_dom_sf"/>
</dbReference>
<dbReference type="SMART" id="SM00320">
    <property type="entry name" value="WD40"/>
    <property type="match status" value="4"/>
</dbReference>
<dbReference type="InterPro" id="IPR001680">
    <property type="entry name" value="WD40_rpt"/>
</dbReference>
<dbReference type="STRING" id="307972.A0A2G8JRP4"/>
<feature type="compositionally biased region" description="Basic residues" evidence="5">
    <location>
        <begin position="284"/>
        <end position="293"/>
    </location>
</feature>